<dbReference type="InterPro" id="IPR020449">
    <property type="entry name" value="Tscrpt_reg_AraC-type_HTH"/>
</dbReference>
<dbReference type="PROSITE" id="PS00041">
    <property type="entry name" value="HTH_ARAC_FAMILY_1"/>
    <property type="match status" value="1"/>
</dbReference>
<dbReference type="SMART" id="SM00342">
    <property type="entry name" value="HTH_ARAC"/>
    <property type="match status" value="1"/>
</dbReference>
<organism evidence="5">
    <name type="scientific">Salmonella enterica</name>
    <name type="common">Salmonella choleraesuis</name>
    <dbReference type="NCBI Taxonomy" id="28901"/>
    <lineage>
        <taxon>Bacteria</taxon>
        <taxon>Pseudomonadati</taxon>
        <taxon>Pseudomonadota</taxon>
        <taxon>Gammaproteobacteria</taxon>
        <taxon>Enterobacterales</taxon>
        <taxon>Enterobacteriaceae</taxon>
        <taxon>Salmonella</taxon>
    </lineage>
</organism>
<evidence type="ECO:0000256" key="1">
    <source>
        <dbReference type="ARBA" id="ARBA00023015"/>
    </source>
</evidence>
<dbReference type="AlphaFoldDB" id="A0A5U5D5K9"/>
<keyword evidence="3" id="KW-0804">Transcription</keyword>
<evidence type="ECO:0000313" key="5">
    <source>
        <dbReference type="EMBL" id="EBQ3630910.1"/>
    </source>
</evidence>
<comment type="caution">
    <text evidence="5">The sequence shown here is derived from an EMBL/GenBank/DDBJ whole genome shotgun (WGS) entry which is preliminary data.</text>
</comment>
<evidence type="ECO:0000256" key="2">
    <source>
        <dbReference type="ARBA" id="ARBA00023125"/>
    </source>
</evidence>
<dbReference type="PROSITE" id="PS01124">
    <property type="entry name" value="HTH_ARAC_FAMILY_2"/>
    <property type="match status" value="1"/>
</dbReference>
<dbReference type="GO" id="GO:0043565">
    <property type="term" value="F:sequence-specific DNA binding"/>
    <property type="evidence" value="ECO:0007669"/>
    <property type="project" value="InterPro"/>
</dbReference>
<name>A0A5U5D5K9_SALER</name>
<dbReference type="PRINTS" id="PR00032">
    <property type="entry name" value="HTHARAC"/>
</dbReference>
<proteinExistence type="predicted"/>
<accession>A0A5U5D5K9</accession>
<dbReference type="InterPro" id="IPR018062">
    <property type="entry name" value="HTH_AraC-typ_CS"/>
</dbReference>
<dbReference type="InterPro" id="IPR018060">
    <property type="entry name" value="HTH_AraC"/>
</dbReference>
<dbReference type="EMBL" id="AAGOTP010000024">
    <property type="protein sequence ID" value="EBQ3630910.1"/>
    <property type="molecule type" value="Genomic_DNA"/>
</dbReference>
<evidence type="ECO:0000256" key="3">
    <source>
        <dbReference type="ARBA" id="ARBA00023163"/>
    </source>
</evidence>
<dbReference type="InterPro" id="IPR009057">
    <property type="entry name" value="Homeodomain-like_sf"/>
</dbReference>
<keyword evidence="2" id="KW-0238">DNA-binding</keyword>
<dbReference type="SUPFAM" id="SSF46689">
    <property type="entry name" value="Homeodomain-like"/>
    <property type="match status" value="1"/>
</dbReference>
<gene>
    <name evidence="5" type="ORF">A6811_19070</name>
</gene>
<feature type="domain" description="HTH araC/xylS-type" evidence="4">
    <location>
        <begin position="176"/>
        <end position="273"/>
    </location>
</feature>
<reference evidence="5" key="1">
    <citation type="submission" date="2018-07" db="EMBL/GenBank/DDBJ databases">
        <authorList>
            <consortium name="GenomeTrakr network: Whole genome sequencing for foodborne pathogen traceback"/>
        </authorList>
    </citation>
    <scope>NUCLEOTIDE SEQUENCE</scope>
    <source>
        <strain evidence="5">CFSAN039234</strain>
    </source>
</reference>
<sequence length="276" mass="32365">MEVIMYFTNVVPSCEKQKTEGIAVEDYHVYASVVIFTGGNEVRLKNRRSGQDNIIDKNSIFLLVKNECYDITVTHKSGDYDMKIMSIPDKYISLISETCSFFDDISDVQTSNDVIMNEVASEDLCLFYQIINKFNDRKPEDQNTSIFDISYVLSFFRDDIRVISALKHCKIETTASRVIKIMEENLSKNWKINEVSEQMFITESCLRKKLQKENLSFRKLSVDVKMKHASIYLRRYNKNISQIAHILGFNSTSYFIKVFRDYYNTTPKKYVKFFRN</sequence>
<dbReference type="GO" id="GO:0003700">
    <property type="term" value="F:DNA-binding transcription factor activity"/>
    <property type="evidence" value="ECO:0007669"/>
    <property type="project" value="InterPro"/>
</dbReference>
<dbReference type="Gene3D" id="1.10.10.60">
    <property type="entry name" value="Homeodomain-like"/>
    <property type="match status" value="1"/>
</dbReference>
<keyword evidence="1" id="KW-0805">Transcription regulation</keyword>
<dbReference type="PANTHER" id="PTHR43280:SF33">
    <property type="entry name" value="HTH-TYPE TRANSCRIPTIONAL REGULATOR APPY-RELATED"/>
    <property type="match status" value="1"/>
</dbReference>
<evidence type="ECO:0000259" key="4">
    <source>
        <dbReference type="PROSITE" id="PS01124"/>
    </source>
</evidence>
<protein>
    <submittedName>
        <fullName evidence="5">AraC family transcriptional regulator</fullName>
    </submittedName>
</protein>
<dbReference type="PANTHER" id="PTHR43280">
    <property type="entry name" value="ARAC-FAMILY TRANSCRIPTIONAL REGULATOR"/>
    <property type="match status" value="1"/>
</dbReference>
<dbReference type="Pfam" id="PF12833">
    <property type="entry name" value="HTH_18"/>
    <property type="match status" value="1"/>
</dbReference>